<dbReference type="Pfam" id="PF01590">
    <property type="entry name" value="GAF"/>
    <property type="match status" value="1"/>
</dbReference>
<dbReference type="Gene3D" id="1.20.120.350">
    <property type="entry name" value="Voltage-gated potassium channels. Chain C"/>
    <property type="match status" value="1"/>
</dbReference>
<feature type="transmembrane region" description="Helical" evidence="11">
    <location>
        <begin position="719"/>
        <end position="738"/>
    </location>
</feature>
<dbReference type="Proteomes" id="UP001165085">
    <property type="component" value="Unassembled WGS sequence"/>
</dbReference>
<evidence type="ECO:0000256" key="10">
    <source>
        <dbReference type="SAM" id="MobiDB-lite"/>
    </source>
</evidence>
<feature type="domain" description="PDEase" evidence="13">
    <location>
        <begin position="238"/>
        <end position="555"/>
    </location>
</feature>
<accession>A0A9W7BKZ1</accession>
<organism evidence="14 15">
    <name type="scientific">Triparma strigata</name>
    <dbReference type="NCBI Taxonomy" id="1606541"/>
    <lineage>
        <taxon>Eukaryota</taxon>
        <taxon>Sar</taxon>
        <taxon>Stramenopiles</taxon>
        <taxon>Ochrophyta</taxon>
        <taxon>Bolidophyceae</taxon>
        <taxon>Parmales</taxon>
        <taxon>Triparmaceae</taxon>
        <taxon>Triparma</taxon>
    </lineage>
</organism>
<evidence type="ECO:0000256" key="8">
    <source>
        <dbReference type="PIRSR" id="PIRSR623088-3"/>
    </source>
</evidence>
<feature type="binding site" evidence="7">
    <location>
        <position position="355"/>
    </location>
    <ligand>
        <name>AMP</name>
        <dbReference type="ChEBI" id="CHEBI:456215"/>
    </ligand>
</feature>
<dbReference type="Pfam" id="PF00211">
    <property type="entry name" value="Guanylate_cyc"/>
    <property type="match status" value="1"/>
</dbReference>
<feature type="binding site" evidence="8">
    <location>
        <position position="355"/>
    </location>
    <ligand>
        <name>Zn(2+)</name>
        <dbReference type="ChEBI" id="CHEBI:29105"/>
        <label>1</label>
    </ligand>
</feature>
<evidence type="ECO:0000256" key="6">
    <source>
        <dbReference type="PIRSR" id="PIRSR623088-1"/>
    </source>
</evidence>
<dbReference type="GO" id="GO:0046872">
    <property type="term" value="F:metal ion binding"/>
    <property type="evidence" value="ECO:0007669"/>
    <property type="project" value="UniProtKB-KW"/>
</dbReference>
<feature type="transmembrane region" description="Helical" evidence="11">
    <location>
        <begin position="682"/>
        <end position="704"/>
    </location>
</feature>
<evidence type="ECO:0000256" key="3">
    <source>
        <dbReference type="ARBA" id="ARBA00022692"/>
    </source>
</evidence>
<dbReference type="EC" id="3.1.4.-" evidence="9"/>
<dbReference type="InterPro" id="IPR003607">
    <property type="entry name" value="HD/PDEase_dom"/>
</dbReference>
<dbReference type="GO" id="GO:0005216">
    <property type="term" value="F:monoatomic ion channel activity"/>
    <property type="evidence" value="ECO:0007669"/>
    <property type="project" value="InterPro"/>
</dbReference>
<dbReference type="SUPFAM" id="SSF109604">
    <property type="entry name" value="HD-domain/PDEase-like"/>
    <property type="match status" value="1"/>
</dbReference>
<keyword evidence="15" id="KW-1185">Reference proteome</keyword>
<feature type="binding site" evidence="8">
    <location>
        <position position="354"/>
    </location>
    <ligand>
        <name>Zn(2+)</name>
        <dbReference type="ChEBI" id="CHEBI:29105"/>
        <label>1</label>
    </ligand>
</feature>
<dbReference type="PRINTS" id="PR00387">
    <property type="entry name" value="PDIESTERASE1"/>
</dbReference>
<keyword evidence="2" id="KW-0140">cGMP</keyword>
<dbReference type="CDD" id="cd00077">
    <property type="entry name" value="HDc"/>
    <property type="match status" value="1"/>
</dbReference>
<dbReference type="SUPFAM" id="SSF55781">
    <property type="entry name" value="GAF domain-like"/>
    <property type="match status" value="1"/>
</dbReference>
<dbReference type="SUPFAM" id="SSF55073">
    <property type="entry name" value="Nucleotide cyclase"/>
    <property type="match status" value="1"/>
</dbReference>
<dbReference type="Gene3D" id="1.10.1300.10">
    <property type="entry name" value="3'5'-cyclic nucleotide phosphodiesterase, catalytic domain"/>
    <property type="match status" value="1"/>
</dbReference>
<dbReference type="GO" id="GO:0004114">
    <property type="term" value="F:3',5'-cyclic-nucleotide phosphodiesterase activity"/>
    <property type="evidence" value="ECO:0007669"/>
    <property type="project" value="InterPro"/>
</dbReference>
<feature type="binding site" evidence="8">
    <location>
        <position position="355"/>
    </location>
    <ligand>
        <name>Zn(2+)</name>
        <dbReference type="ChEBI" id="CHEBI:29105"/>
        <label>2</label>
    </ligand>
</feature>
<proteinExistence type="inferred from homology"/>
<evidence type="ECO:0000256" key="2">
    <source>
        <dbReference type="ARBA" id="ARBA00022535"/>
    </source>
</evidence>
<dbReference type="Pfam" id="PF00520">
    <property type="entry name" value="Ion_trans"/>
    <property type="match status" value="1"/>
</dbReference>
<keyword evidence="4 11" id="KW-1133">Transmembrane helix</keyword>
<dbReference type="GO" id="GO:0016020">
    <property type="term" value="C:membrane"/>
    <property type="evidence" value="ECO:0007669"/>
    <property type="project" value="UniProtKB-SubCell"/>
</dbReference>
<dbReference type="SMART" id="SM00471">
    <property type="entry name" value="HDc"/>
    <property type="match status" value="1"/>
</dbReference>
<dbReference type="InterPro" id="IPR027359">
    <property type="entry name" value="Volt_channel_dom_sf"/>
</dbReference>
<feature type="binding site" evidence="7">
    <location>
        <position position="460"/>
    </location>
    <ligand>
        <name>AMP</name>
        <dbReference type="ChEBI" id="CHEBI:456215"/>
    </ligand>
</feature>
<dbReference type="PANTHER" id="PTHR43336:SF3">
    <property type="entry name" value="GUANYLATE CYCLASE DOMAIN-CONTAINING PROTEIN"/>
    <property type="match status" value="1"/>
</dbReference>
<keyword evidence="9" id="KW-0378">Hydrolase</keyword>
<evidence type="ECO:0000256" key="7">
    <source>
        <dbReference type="PIRSR" id="PIRSR623088-2"/>
    </source>
</evidence>
<comment type="subcellular location">
    <subcellularLocation>
        <location evidence="1">Membrane</location>
        <topology evidence="1">Multi-pass membrane protein</topology>
    </subcellularLocation>
</comment>
<dbReference type="GO" id="GO:0035556">
    <property type="term" value="P:intracellular signal transduction"/>
    <property type="evidence" value="ECO:0007669"/>
    <property type="project" value="InterPro"/>
</dbReference>
<evidence type="ECO:0000259" key="13">
    <source>
        <dbReference type="PROSITE" id="PS51845"/>
    </source>
</evidence>
<dbReference type="InterPro" id="IPR023174">
    <property type="entry name" value="PDEase_CS"/>
</dbReference>
<comment type="similarity">
    <text evidence="9">Belongs to the cyclic nucleotide phosphodiesterase family.</text>
</comment>
<dbReference type="InterPro" id="IPR036971">
    <property type="entry name" value="PDEase_catalytic_dom_sf"/>
</dbReference>
<dbReference type="InterPro" id="IPR023088">
    <property type="entry name" value="PDEase"/>
</dbReference>
<evidence type="ECO:0000313" key="15">
    <source>
        <dbReference type="Proteomes" id="UP001165085"/>
    </source>
</evidence>
<dbReference type="EMBL" id="BRXY01000397">
    <property type="protein sequence ID" value="GMH92331.1"/>
    <property type="molecule type" value="Genomic_DNA"/>
</dbReference>
<evidence type="ECO:0000259" key="12">
    <source>
        <dbReference type="PROSITE" id="PS50125"/>
    </source>
</evidence>
<dbReference type="Gene3D" id="3.30.450.40">
    <property type="match status" value="1"/>
</dbReference>
<feature type="compositionally biased region" description="Basic and acidic residues" evidence="10">
    <location>
        <begin position="576"/>
        <end position="596"/>
    </location>
</feature>
<keyword evidence="5 11" id="KW-0472">Membrane</keyword>
<dbReference type="OrthoDB" id="189220at2759"/>
<dbReference type="InterPro" id="IPR029787">
    <property type="entry name" value="Nucleotide_cyclase"/>
</dbReference>
<dbReference type="InterPro" id="IPR005821">
    <property type="entry name" value="Ion_trans_dom"/>
</dbReference>
<dbReference type="SMART" id="SM00065">
    <property type="entry name" value="GAF"/>
    <property type="match status" value="1"/>
</dbReference>
<dbReference type="Pfam" id="PF00233">
    <property type="entry name" value="PDEase_I"/>
    <property type="match status" value="1"/>
</dbReference>
<feature type="active site" description="Proton donor" evidence="6">
    <location>
        <position position="314"/>
    </location>
</feature>
<protein>
    <recommendedName>
        <fullName evidence="9">Phosphodiesterase</fullName>
        <ecNumber evidence="9">3.1.4.-</ecNumber>
    </recommendedName>
</protein>
<sequence>MTSKIKPQSSKNSGKRNSFKMMLSANTTKSSLDPNKFNILMSLSFGFEESLICFEDLTRKFAEVLECETCQLFLVNATDHNMYTFIRDDDGQETFAVRPLDRGLGSSVISNETGAVLDNAKSNNAWDEEVDEIIDFQTKSYLGWPLTGSGGECIGLIEGRNKKNGGSFDVSDEQIAQIFAHQVGSAVSQSKQQALLADRNDAFNKAYEKNFDKSEAISLKGGAKVNDVVNGESNNAYSGVEFASAALGVKIEDAQDLQNWNYDVFEKSIEELEMLFVDVFEDRGLFTRFSIDIKVFLKFTQEIIAGYSTETPYHNYFHGFDVMHVCYLFISTCDADGYLEDFNILSLLVGAIAHDVGHDGLNNAFHAATMSELAITYNSISILENFSAAYLFRILKKEGCDIFKRIPDPELKKLRTRLIDMILDTDAKNHFILMTRFKHGLEMKQLSRGLLSSMILHIADVSNPTRPGGISRKWAFAVQEEFFRQGDKEKGLDMSISPFMDREYENLPRMQGAFIDALVSPVFHLTAEFLPKIKENCIRSMQMNRAFWNNLQNKSVMTTSDIKKVLATDNVPEKLVGADEGKEKKFESNKDAEGNTKVDSPQAPKTAIPGIPQNAPHSPNNSRRKMSLIAMRSAHEEALALEVARAHSNQLESGRDSGTFPLSPQAKQLRAKEDAALRKKRVAAILDGNYVQMLMLFCTAYALVADDLSLWTGDKANDFALSIITFLVLVLFTIELFVSTYCIPDYVQFFFWLDLVAALSLIPEIGWLVGEDEFNHEDNALEEHGTLTRAGRAAKAGARAGRLARVLRLIRLVRIMKLFKWMASIITKHIKANQGEVEESGEEVEMKMSNVGRKMTESITRKVILAVIGMLLTFSLFEDLKTPDSRLVQLDDIDSYPSMREELVSSYISRYSAVTSENPSILLKLSGCGEAFDYLDEERFLSLRNIEVEVVQATKNESIFAYFDIKKETQNTAMHSFIMTVFVTVLLATLSMLFSRDAYNIMIRPIEKMKHTVQQLSENPLLHLEKLKNQKNIDSGESETDMLEQAITKMARLLQIGFGSAGAEIIANNLSDGGELNPMVPGSKIDAIFGFCDIREFTFATEGLQEDVMLFVNKIAEITHKYVVKSGGAPNKNIGDAFLLVWKLTDTASVGGGGGGDLKKDLYDSALYSFLRIIHEIKQMGNLSAFLDGADENAPWRSTLEDFKVNMGFGLHTGWAIEGSIGSQVKVDASYLSPHVNLASRLEAATKQFRVPLLMSEAFVKGLTGSTQSNCRRVDSVTFKGSSEPMHIFHYDAEPFDALVKPHEGLEELLEECDAQGCDAERAGVDVAEVSSLLASHKVALARQVYEMGFLSYMDGNWEKSTIILSLWLKAFPGDQVAHVLLERIRGCGFKAPEGWMGYHALTEK</sequence>
<dbReference type="GO" id="GO:0009190">
    <property type="term" value="P:cyclic nucleotide biosynthetic process"/>
    <property type="evidence" value="ECO:0007669"/>
    <property type="project" value="InterPro"/>
</dbReference>
<evidence type="ECO:0000313" key="14">
    <source>
        <dbReference type="EMBL" id="GMH92331.1"/>
    </source>
</evidence>
<dbReference type="PROSITE" id="PS00126">
    <property type="entry name" value="PDEASE_I_1"/>
    <property type="match status" value="1"/>
</dbReference>
<evidence type="ECO:0000256" key="9">
    <source>
        <dbReference type="RuleBase" id="RU363067"/>
    </source>
</evidence>
<dbReference type="Gene3D" id="3.30.70.1230">
    <property type="entry name" value="Nucleotide cyclase"/>
    <property type="match status" value="1"/>
</dbReference>
<gene>
    <name evidence="14" type="ORF">TrST_g2888</name>
</gene>
<keyword evidence="3 11" id="KW-0812">Transmembrane</keyword>
<dbReference type="InterPro" id="IPR029016">
    <property type="entry name" value="GAF-like_dom_sf"/>
</dbReference>
<dbReference type="InterPro" id="IPR002073">
    <property type="entry name" value="PDEase_catalytic_dom"/>
</dbReference>
<dbReference type="InterPro" id="IPR001054">
    <property type="entry name" value="A/G_cyclase"/>
</dbReference>
<dbReference type="PROSITE" id="PS51845">
    <property type="entry name" value="PDEASE_I_2"/>
    <property type="match status" value="1"/>
</dbReference>
<evidence type="ECO:0000256" key="1">
    <source>
        <dbReference type="ARBA" id="ARBA00004141"/>
    </source>
</evidence>
<keyword evidence="8 9" id="KW-0479">Metal-binding</keyword>
<dbReference type="CDD" id="cd07302">
    <property type="entry name" value="CHD"/>
    <property type="match status" value="1"/>
</dbReference>
<reference evidence="15" key="1">
    <citation type="journal article" date="2023" name="Commun. Biol.">
        <title>Genome analysis of Parmales, the sister group of diatoms, reveals the evolutionary specialization of diatoms from phago-mixotrophs to photoautotrophs.</title>
        <authorList>
            <person name="Ban H."/>
            <person name="Sato S."/>
            <person name="Yoshikawa S."/>
            <person name="Yamada K."/>
            <person name="Nakamura Y."/>
            <person name="Ichinomiya M."/>
            <person name="Sato N."/>
            <person name="Blanc-Mathieu R."/>
            <person name="Endo H."/>
            <person name="Kuwata A."/>
            <person name="Ogata H."/>
        </authorList>
    </citation>
    <scope>NUCLEOTIDE SEQUENCE [LARGE SCALE GENOMIC DNA]</scope>
    <source>
        <strain evidence="15">NIES 3701</strain>
    </source>
</reference>
<name>A0A9W7BKZ1_9STRA</name>
<comment type="cofactor">
    <cofactor evidence="9">
        <name>a divalent metal cation</name>
        <dbReference type="ChEBI" id="CHEBI:60240"/>
    </cofactor>
    <text evidence="9">Binds 2 divalent metal cations per subunit. Site 1 may preferentially bind zinc ions, while site 2 has a preference for magnesium and/or manganese ions.</text>
</comment>
<dbReference type="SUPFAM" id="SSF81324">
    <property type="entry name" value="Voltage-gated potassium channels"/>
    <property type="match status" value="1"/>
</dbReference>
<dbReference type="PROSITE" id="PS50125">
    <property type="entry name" value="GUANYLATE_CYCLASE_2"/>
    <property type="match status" value="1"/>
</dbReference>
<evidence type="ECO:0000256" key="4">
    <source>
        <dbReference type="ARBA" id="ARBA00022989"/>
    </source>
</evidence>
<feature type="region of interest" description="Disordered" evidence="10">
    <location>
        <begin position="576"/>
        <end position="623"/>
    </location>
</feature>
<comment type="caution">
    <text evidence="14">The sequence shown here is derived from an EMBL/GenBank/DDBJ whole genome shotgun (WGS) entry which is preliminary data.</text>
</comment>
<feature type="binding site" evidence="7">
    <location>
        <begin position="314"/>
        <end position="318"/>
    </location>
    <ligand>
        <name>AMP</name>
        <dbReference type="ChEBI" id="CHEBI:456215"/>
    </ligand>
</feature>
<feature type="transmembrane region" description="Helical" evidence="11">
    <location>
        <begin position="976"/>
        <end position="994"/>
    </location>
</feature>
<evidence type="ECO:0000256" key="11">
    <source>
        <dbReference type="SAM" id="Phobius"/>
    </source>
</evidence>
<feature type="binding site" evidence="8">
    <location>
        <position position="460"/>
    </location>
    <ligand>
        <name>Zn(2+)</name>
        <dbReference type="ChEBI" id="CHEBI:29105"/>
        <label>1</label>
    </ligand>
</feature>
<feature type="domain" description="Guanylate cyclase" evidence="12">
    <location>
        <begin position="1088"/>
        <end position="1243"/>
    </location>
</feature>
<dbReference type="InterPro" id="IPR003018">
    <property type="entry name" value="GAF"/>
</dbReference>
<dbReference type="PANTHER" id="PTHR43336">
    <property type="entry name" value="OXYGEN SENSOR HISTIDINE KINASE RESPONSE REGULATOR DEVS/DOSS"/>
    <property type="match status" value="1"/>
</dbReference>
<evidence type="ECO:0000256" key="5">
    <source>
        <dbReference type="ARBA" id="ARBA00023136"/>
    </source>
</evidence>
<feature type="binding site" evidence="7">
    <location>
        <position position="511"/>
    </location>
    <ligand>
        <name>AMP</name>
        <dbReference type="ChEBI" id="CHEBI:456215"/>
    </ligand>
</feature>
<feature type="binding site" evidence="8">
    <location>
        <position position="318"/>
    </location>
    <ligand>
        <name>Zn(2+)</name>
        <dbReference type="ChEBI" id="CHEBI:29105"/>
        <label>1</label>
    </ligand>
</feature>